<sequence length="72" mass="8122">MKTAFIFVLYKTPQSEINRLKKEVKELNTSCYKLYFIDNSSNRQGYAEGVNAGIKKGLKDGCDLFAIANPDI</sequence>
<proteinExistence type="predicted"/>
<gene>
    <name evidence="1" type="ORF">CO005_01290</name>
</gene>
<evidence type="ECO:0008006" key="3">
    <source>
        <dbReference type="Google" id="ProtNLM"/>
    </source>
</evidence>
<name>A0A2M7ICT6_9BACT</name>
<protein>
    <recommendedName>
        <fullName evidence="3">Glycosyltransferase 2-like domain-containing protein</fullName>
    </recommendedName>
</protein>
<dbReference type="Proteomes" id="UP000230822">
    <property type="component" value="Unassembled WGS sequence"/>
</dbReference>
<dbReference type="AlphaFoldDB" id="A0A2M7ICT6"/>
<feature type="non-terminal residue" evidence="1">
    <location>
        <position position="72"/>
    </location>
</feature>
<evidence type="ECO:0000313" key="2">
    <source>
        <dbReference type="Proteomes" id="UP000230822"/>
    </source>
</evidence>
<evidence type="ECO:0000313" key="1">
    <source>
        <dbReference type="EMBL" id="PIW73465.1"/>
    </source>
</evidence>
<organism evidence="1 2">
    <name type="scientific">Candidatus Roizmanbacteria bacterium CG_4_8_14_3_um_filter_34_9</name>
    <dbReference type="NCBI Taxonomy" id="1974832"/>
    <lineage>
        <taxon>Bacteria</taxon>
        <taxon>Candidatus Roizmaniibacteriota</taxon>
    </lineage>
</organism>
<reference evidence="2" key="1">
    <citation type="submission" date="2017-09" db="EMBL/GenBank/DDBJ databases">
        <title>Depth-based differentiation of microbial function through sediment-hosted aquifers and enrichment of novel symbionts in the deep terrestrial subsurface.</title>
        <authorList>
            <person name="Probst A.J."/>
            <person name="Ladd B."/>
            <person name="Jarett J.K."/>
            <person name="Geller-Mcgrath D.E."/>
            <person name="Sieber C.M.K."/>
            <person name="Emerson J.B."/>
            <person name="Anantharaman K."/>
            <person name="Thomas B.C."/>
            <person name="Malmstrom R."/>
            <person name="Stieglmeier M."/>
            <person name="Klingl A."/>
            <person name="Woyke T."/>
            <person name="Ryan C.M."/>
            <person name="Banfield J.F."/>
        </authorList>
    </citation>
    <scope>NUCLEOTIDE SEQUENCE [LARGE SCALE GENOMIC DNA]</scope>
</reference>
<dbReference type="EMBL" id="PFGU01000032">
    <property type="protein sequence ID" value="PIW73465.1"/>
    <property type="molecule type" value="Genomic_DNA"/>
</dbReference>
<accession>A0A2M7ICT6</accession>
<comment type="caution">
    <text evidence="1">The sequence shown here is derived from an EMBL/GenBank/DDBJ whole genome shotgun (WGS) entry which is preliminary data.</text>
</comment>